<keyword evidence="1" id="KW-1133">Transmembrane helix</keyword>
<keyword evidence="1" id="KW-0472">Membrane</keyword>
<dbReference type="Proteomes" id="UP000070134">
    <property type="component" value="Chromosome"/>
</dbReference>
<keyword evidence="1" id="KW-0812">Transmembrane</keyword>
<dbReference type="KEGG" id="satk:SA2016_1345"/>
<dbReference type="AlphaFoldDB" id="A0A127A063"/>
<dbReference type="EMBL" id="CP014518">
    <property type="protein sequence ID" value="AMM32025.1"/>
    <property type="molecule type" value="Genomic_DNA"/>
</dbReference>
<keyword evidence="3" id="KW-1185">Reference proteome</keyword>
<protein>
    <submittedName>
        <fullName evidence="2">Uncharacterized protein</fullName>
    </submittedName>
</protein>
<evidence type="ECO:0000313" key="2">
    <source>
        <dbReference type="EMBL" id="AMM32025.1"/>
    </source>
</evidence>
<accession>A0A127A063</accession>
<reference evidence="2 3" key="1">
    <citation type="submission" date="2016-02" db="EMBL/GenBank/DDBJ databases">
        <title>Complete genome of Sinomonas atrocyanea KCTC 3377.</title>
        <authorList>
            <person name="Kim K.M."/>
        </authorList>
    </citation>
    <scope>NUCLEOTIDE SEQUENCE [LARGE SCALE GENOMIC DNA]</scope>
    <source>
        <strain evidence="2 3">KCTC 3377</strain>
    </source>
</reference>
<feature type="transmembrane region" description="Helical" evidence="1">
    <location>
        <begin position="34"/>
        <end position="54"/>
    </location>
</feature>
<proteinExistence type="predicted"/>
<dbReference type="RefSeq" id="WP_066496792.1">
    <property type="nucleotide sequence ID" value="NZ_BJMO01000039.1"/>
</dbReference>
<organism evidence="2 3">
    <name type="scientific">Sinomonas atrocyanea</name>
    <dbReference type="NCBI Taxonomy" id="37927"/>
    <lineage>
        <taxon>Bacteria</taxon>
        <taxon>Bacillati</taxon>
        <taxon>Actinomycetota</taxon>
        <taxon>Actinomycetes</taxon>
        <taxon>Micrococcales</taxon>
        <taxon>Micrococcaceae</taxon>
        <taxon>Sinomonas</taxon>
    </lineage>
</organism>
<evidence type="ECO:0000256" key="1">
    <source>
        <dbReference type="SAM" id="Phobius"/>
    </source>
</evidence>
<feature type="transmembrane region" description="Helical" evidence="1">
    <location>
        <begin position="12"/>
        <end position="28"/>
    </location>
</feature>
<evidence type="ECO:0000313" key="3">
    <source>
        <dbReference type="Proteomes" id="UP000070134"/>
    </source>
</evidence>
<name>A0A127A063_9MICC</name>
<feature type="transmembrane region" description="Helical" evidence="1">
    <location>
        <begin position="66"/>
        <end position="90"/>
    </location>
</feature>
<sequence length="127" mass="12682">MTAQASLARTQLLLRALAVAVLLTWIAAAHGVGWAWASALLSAAVLGGGITVLVRVGRGGHPRSLAVGAVAGMLVGLLLGLYSAAALAFAGQVARFEDCSHHAITITAKDSCQADLRAALAAASGRG</sequence>
<gene>
    <name evidence="2" type="ORF">SA2016_1345</name>
</gene>